<evidence type="ECO:0000256" key="7">
    <source>
        <dbReference type="ARBA" id="ARBA00022741"/>
    </source>
</evidence>
<dbReference type="InterPro" id="IPR014729">
    <property type="entry name" value="Rossmann-like_a/b/a_fold"/>
</dbReference>
<dbReference type="InterPro" id="IPR024074">
    <property type="entry name" value="AS_cat/multimer_dom_body"/>
</dbReference>
<dbReference type="NCBIfam" id="TIGR00032">
    <property type="entry name" value="argG"/>
    <property type="match status" value="1"/>
</dbReference>
<dbReference type="HAMAP" id="MF_00005">
    <property type="entry name" value="Arg_succ_synth_type1"/>
    <property type="match status" value="1"/>
</dbReference>
<dbReference type="UniPathway" id="UPA00068">
    <property type="reaction ID" value="UER00113"/>
</dbReference>
<keyword evidence="8" id="KW-0067">ATP-binding</keyword>
<evidence type="ECO:0000256" key="8">
    <source>
        <dbReference type="ARBA" id="ARBA00022840"/>
    </source>
</evidence>
<evidence type="ECO:0000256" key="4">
    <source>
        <dbReference type="ARBA" id="ARBA00022571"/>
    </source>
</evidence>
<dbReference type="GO" id="GO:0000053">
    <property type="term" value="P:argininosuccinate metabolic process"/>
    <property type="evidence" value="ECO:0007669"/>
    <property type="project" value="TreeGrafter"/>
</dbReference>
<protein>
    <recommendedName>
        <fullName evidence="3">argininosuccinate synthase</fullName>
        <ecNumber evidence="3">6.3.4.5</ecNumber>
    </recommendedName>
</protein>
<dbReference type="GO" id="GO:0005737">
    <property type="term" value="C:cytoplasm"/>
    <property type="evidence" value="ECO:0007669"/>
    <property type="project" value="TreeGrafter"/>
</dbReference>
<evidence type="ECO:0000256" key="5">
    <source>
        <dbReference type="ARBA" id="ARBA00022598"/>
    </source>
</evidence>
<proteinExistence type="inferred from homology"/>
<comment type="pathway">
    <text evidence="1">Amino-acid biosynthesis; L-arginine biosynthesis; L-arginine from L-ornithine and carbamoyl phosphate: step 2/3.</text>
</comment>
<dbReference type="EC" id="6.3.4.5" evidence="3"/>
<organism evidence="11">
    <name type="scientific">marine metagenome</name>
    <dbReference type="NCBI Taxonomy" id="408172"/>
    <lineage>
        <taxon>unclassified sequences</taxon>
        <taxon>metagenomes</taxon>
        <taxon>ecological metagenomes</taxon>
    </lineage>
</organism>
<keyword evidence="7" id="KW-0547">Nucleotide-binding</keyword>
<evidence type="ECO:0000313" key="11">
    <source>
        <dbReference type="EMBL" id="SUZ50877.1"/>
    </source>
</evidence>
<reference evidence="11" key="1">
    <citation type="submission" date="2018-05" db="EMBL/GenBank/DDBJ databases">
        <authorList>
            <person name="Lanie J.A."/>
            <person name="Ng W.-L."/>
            <person name="Kazmierczak K.M."/>
            <person name="Andrzejewski T.M."/>
            <person name="Davidsen T.M."/>
            <person name="Wayne K.J."/>
            <person name="Tettelin H."/>
            <person name="Glass J.I."/>
            <person name="Rusch D."/>
            <person name="Podicherti R."/>
            <person name="Tsui H.-C.T."/>
            <person name="Winkler M.E."/>
        </authorList>
    </citation>
    <scope>NUCLEOTIDE SEQUENCE</scope>
</reference>
<dbReference type="Pfam" id="PF20979">
    <property type="entry name" value="Arginosuc_syn_C"/>
    <property type="match status" value="1"/>
</dbReference>
<evidence type="ECO:0000256" key="6">
    <source>
        <dbReference type="ARBA" id="ARBA00022605"/>
    </source>
</evidence>
<dbReference type="InterPro" id="IPR023434">
    <property type="entry name" value="Arginosuc_synth_type_1_subfam"/>
</dbReference>
<evidence type="ECO:0000259" key="10">
    <source>
        <dbReference type="Pfam" id="PF20979"/>
    </source>
</evidence>
<dbReference type="AlphaFoldDB" id="A0A381N8R6"/>
<dbReference type="Pfam" id="PF00764">
    <property type="entry name" value="Arginosuc_synth"/>
    <property type="match status" value="1"/>
</dbReference>
<feature type="domain" description="Arginosuccinate synthase C-terminal" evidence="10">
    <location>
        <begin position="173"/>
        <end position="389"/>
    </location>
</feature>
<dbReference type="Gene3D" id="1.20.5.470">
    <property type="entry name" value="Single helix bin"/>
    <property type="match status" value="1"/>
</dbReference>
<dbReference type="InterPro" id="IPR001518">
    <property type="entry name" value="Arginosuc_synth"/>
</dbReference>
<evidence type="ECO:0000259" key="9">
    <source>
        <dbReference type="Pfam" id="PF00764"/>
    </source>
</evidence>
<comment type="subunit">
    <text evidence="2">Homotetramer.</text>
</comment>
<accession>A0A381N8R6</accession>
<dbReference type="FunFam" id="3.90.1260.10:FF:000007">
    <property type="entry name" value="Argininosuccinate synthase"/>
    <property type="match status" value="1"/>
</dbReference>
<sequence length="418" mass="46097">MKVVVGYSGGLDTSVIVPWLKEHYNAEVVCMSGHVGQREGLDGLEEKALARGAVEFYGEDLRREFVEDFVWPTLKIGAVYGRKYLLGTAMARPILGKRQVEIAKAVGADALAHGCTGKGNDQVRFELTYAALAPDLRVVAPWREWDIKSREDAVQYARDRNIQLEGIDEEKLYSRDENLWHISHEGGPLEDPGYEPEESMFLWTVSPELAPDKPEAVEVSFEAGVPVAVNGKAMGAVKLLEECNDIAARNGVGRADLVENRLVGMKSRGVYETPGGTLLYKAIKDLESITIDREAEGLKDQMADRWANMLYEGRWWTSEREALQAMSDVLSRNVTGSVKLKLFKGSCVVTARTSPVSLYDEDLASFGGSTKYDQADASGFIRLFGLPTRAAARQKTGTHELDKEISQLISEFADVGGL</sequence>
<dbReference type="Gene3D" id="3.40.50.620">
    <property type="entry name" value="HUPs"/>
    <property type="match status" value="1"/>
</dbReference>
<dbReference type="FunFam" id="3.40.50.620:FF:000019">
    <property type="entry name" value="Argininosuccinate synthase"/>
    <property type="match status" value="1"/>
</dbReference>
<dbReference type="PANTHER" id="PTHR11587:SF2">
    <property type="entry name" value="ARGININOSUCCINATE SYNTHASE"/>
    <property type="match status" value="1"/>
</dbReference>
<dbReference type="GO" id="GO:0006526">
    <property type="term" value="P:L-arginine biosynthetic process"/>
    <property type="evidence" value="ECO:0007669"/>
    <property type="project" value="UniProtKB-UniPathway"/>
</dbReference>
<dbReference type="GO" id="GO:0004055">
    <property type="term" value="F:argininosuccinate synthase activity"/>
    <property type="evidence" value="ECO:0007669"/>
    <property type="project" value="UniProtKB-EC"/>
</dbReference>
<feature type="domain" description="Arginosuccinate synthase-like N-terminal" evidence="9">
    <location>
        <begin position="2"/>
        <end position="162"/>
    </location>
</feature>
<keyword evidence="5" id="KW-0436">Ligase</keyword>
<dbReference type="PROSITE" id="PS00565">
    <property type="entry name" value="ARGININOSUCCIN_SYN_2"/>
    <property type="match status" value="1"/>
</dbReference>
<dbReference type="InterPro" id="IPR018223">
    <property type="entry name" value="Arginosuc_synth_CS"/>
</dbReference>
<dbReference type="SUPFAM" id="SSF69864">
    <property type="entry name" value="Argininosuccinate synthetase, C-terminal domain"/>
    <property type="match status" value="1"/>
</dbReference>
<dbReference type="SUPFAM" id="SSF52402">
    <property type="entry name" value="Adenine nucleotide alpha hydrolases-like"/>
    <property type="match status" value="1"/>
</dbReference>
<dbReference type="CDD" id="cd01999">
    <property type="entry name" value="ASS"/>
    <property type="match status" value="1"/>
</dbReference>
<evidence type="ECO:0000256" key="3">
    <source>
        <dbReference type="ARBA" id="ARBA00012286"/>
    </source>
</evidence>
<keyword evidence="4" id="KW-0055">Arginine biosynthesis</keyword>
<dbReference type="InterPro" id="IPR048268">
    <property type="entry name" value="Arginosuc_syn_C"/>
</dbReference>
<evidence type="ECO:0000256" key="1">
    <source>
        <dbReference type="ARBA" id="ARBA00004967"/>
    </source>
</evidence>
<dbReference type="PANTHER" id="PTHR11587">
    <property type="entry name" value="ARGININOSUCCINATE SYNTHASE"/>
    <property type="match status" value="1"/>
</dbReference>
<evidence type="ECO:0000256" key="2">
    <source>
        <dbReference type="ARBA" id="ARBA00011881"/>
    </source>
</evidence>
<dbReference type="EMBL" id="UINC01000194">
    <property type="protein sequence ID" value="SUZ50877.1"/>
    <property type="molecule type" value="Genomic_DNA"/>
</dbReference>
<dbReference type="InterPro" id="IPR048267">
    <property type="entry name" value="Arginosuc_syn_N"/>
</dbReference>
<dbReference type="GO" id="GO:0005524">
    <property type="term" value="F:ATP binding"/>
    <property type="evidence" value="ECO:0007669"/>
    <property type="project" value="UniProtKB-KW"/>
</dbReference>
<gene>
    <name evidence="11" type="ORF">METZ01_LOCUS3731</name>
</gene>
<name>A0A381N8R6_9ZZZZ</name>
<dbReference type="GO" id="GO:0000050">
    <property type="term" value="P:urea cycle"/>
    <property type="evidence" value="ECO:0007669"/>
    <property type="project" value="TreeGrafter"/>
</dbReference>
<dbReference type="NCBIfam" id="NF001770">
    <property type="entry name" value="PRK00509.1"/>
    <property type="match status" value="1"/>
</dbReference>
<dbReference type="Gene3D" id="3.90.1260.10">
    <property type="entry name" value="Argininosuccinate synthetase, chain A, domain 2"/>
    <property type="match status" value="1"/>
</dbReference>
<keyword evidence="6" id="KW-0028">Amino-acid biosynthesis</keyword>